<accession>E6MF91</accession>
<comment type="function">
    <text evidence="6">Methylates ribosomal protein L11.</text>
</comment>
<dbReference type="InterPro" id="IPR029063">
    <property type="entry name" value="SAM-dependent_MTases_sf"/>
</dbReference>
<dbReference type="OrthoDB" id="9785995at2"/>
<dbReference type="STRING" id="887929.HMP0721_0674"/>
<dbReference type="Proteomes" id="UP000004754">
    <property type="component" value="Unassembled WGS sequence"/>
</dbReference>
<evidence type="ECO:0000256" key="4">
    <source>
        <dbReference type="ARBA" id="ARBA00022679"/>
    </source>
</evidence>
<comment type="subcellular location">
    <subcellularLocation>
        <location evidence="6">Cytoplasm</location>
    </subcellularLocation>
</comment>
<dbReference type="SUPFAM" id="SSF53335">
    <property type="entry name" value="S-adenosyl-L-methionine-dependent methyltransferases"/>
    <property type="match status" value="1"/>
</dbReference>
<sequence length="315" mass="34632">MNWKEVRVTTSQEAEEAVVNLFYEAGAKGTAIESAANLSAIRDNKTVNYVDDRILAMDPETSCVTGYLPDDENFETQLRQIKQGLSHLLEWGLDPGARTVTVREMAEEDWANSWKQFYKPTKIGDKIVIKPTWEPYTAQAGEMIVNMDPGMAFGTGTHETTQLCVLALEKYLHPDDLVYDVGCGSGILSIVAGKLGAQKVVGVDFDPVAVDAARSNVALNDLSEQVGIEEGDLLEVISQDHQADLVVSNILAEVIIRLADSIRLYLKDDGIFIASGIIHEHLNEVKNALKIRAFDIVATDAMGEWDVVVARKLVQ</sequence>
<protein>
    <recommendedName>
        <fullName evidence="6">Ribosomal protein L11 methyltransferase</fullName>
        <shortName evidence="6">L11 Mtase</shortName>
        <ecNumber evidence="6">2.1.1.-</ecNumber>
    </recommendedName>
</protein>
<dbReference type="HAMAP" id="MF_00735">
    <property type="entry name" value="Methyltr_PrmA"/>
    <property type="match status" value="1"/>
</dbReference>
<evidence type="ECO:0000256" key="3">
    <source>
        <dbReference type="ARBA" id="ARBA00022603"/>
    </source>
</evidence>
<dbReference type="GO" id="GO:0016279">
    <property type="term" value="F:protein-lysine N-methyltransferase activity"/>
    <property type="evidence" value="ECO:0007669"/>
    <property type="project" value="RHEA"/>
</dbReference>
<dbReference type="Pfam" id="PF06325">
    <property type="entry name" value="PrmA"/>
    <property type="match status" value="1"/>
</dbReference>
<evidence type="ECO:0000256" key="6">
    <source>
        <dbReference type="HAMAP-Rule" id="MF_00735"/>
    </source>
</evidence>
<feature type="binding site" evidence="6">
    <location>
        <position position="161"/>
    </location>
    <ligand>
        <name>S-adenosyl-L-methionine</name>
        <dbReference type="ChEBI" id="CHEBI:59789"/>
    </ligand>
</feature>
<keyword evidence="3 6" id="KW-0489">Methyltransferase</keyword>
<keyword evidence="2 6" id="KW-0963">Cytoplasm</keyword>
<dbReference type="InterPro" id="IPR050078">
    <property type="entry name" value="Ribosomal_L11_MeTrfase_PrmA"/>
</dbReference>
<dbReference type="HOGENOM" id="CLU_049382_0_1_9"/>
<keyword evidence="5 6" id="KW-0949">S-adenosyl-L-methionine</keyword>
<organism evidence="7 8">
    <name type="scientific">Pseudoramibacter alactolyticus ATCC 23263</name>
    <dbReference type="NCBI Taxonomy" id="887929"/>
    <lineage>
        <taxon>Bacteria</taxon>
        <taxon>Bacillati</taxon>
        <taxon>Bacillota</taxon>
        <taxon>Clostridia</taxon>
        <taxon>Eubacteriales</taxon>
        <taxon>Eubacteriaceae</taxon>
        <taxon>Pseudoramibacter</taxon>
    </lineage>
</organism>
<comment type="similarity">
    <text evidence="1 6">Belongs to the methyltransferase superfamily. PrmA family.</text>
</comment>
<dbReference type="EC" id="2.1.1.-" evidence="6"/>
<reference evidence="7 8" key="1">
    <citation type="submission" date="2010-12" db="EMBL/GenBank/DDBJ databases">
        <authorList>
            <person name="Muzny D."/>
            <person name="Qin X."/>
            <person name="Deng J."/>
            <person name="Jiang H."/>
            <person name="Liu Y."/>
            <person name="Qu J."/>
            <person name="Song X.-Z."/>
            <person name="Zhang L."/>
            <person name="Thornton R."/>
            <person name="Coyle M."/>
            <person name="Francisco L."/>
            <person name="Jackson L."/>
            <person name="Javaid M."/>
            <person name="Korchina V."/>
            <person name="Kovar C."/>
            <person name="Mata R."/>
            <person name="Mathew T."/>
            <person name="Ngo R."/>
            <person name="Nguyen L."/>
            <person name="Nguyen N."/>
            <person name="Okwuonu G."/>
            <person name="Ongeri F."/>
            <person name="Pham C."/>
            <person name="Simmons D."/>
            <person name="Wilczek-Boney K."/>
            <person name="Hale W."/>
            <person name="Jakkamsetti A."/>
            <person name="Pham P."/>
            <person name="Ruth R."/>
            <person name="San Lucas F."/>
            <person name="Warren J."/>
            <person name="Zhang J."/>
            <person name="Zhao Z."/>
            <person name="Zhou C."/>
            <person name="Zhu D."/>
            <person name="Lee S."/>
            <person name="Bess C."/>
            <person name="Blankenburg K."/>
            <person name="Forbes L."/>
            <person name="Fu Q."/>
            <person name="Gubbala S."/>
            <person name="Hirani K."/>
            <person name="Jayaseelan J.C."/>
            <person name="Lara F."/>
            <person name="Munidasa M."/>
            <person name="Palculict T."/>
            <person name="Patil S."/>
            <person name="Pu L.-L."/>
            <person name="Saada N."/>
            <person name="Tang L."/>
            <person name="Weissenberger G."/>
            <person name="Zhu Y."/>
            <person name="Hemphill L."/>
            <person name="Shang Y."/>
            <person name="Youmans B."/>
            <person name="Ayvaz T."/>
            <person name="Ross M."/>
            <person name="Santibanez J."/>
            <person name="Aqrawi P."/>
            <person name="Gross S."/>
            <person name="Joshi V."/>
            <person name="Fowler G."/>
            <person name="Nazareth L."/>
            <person name="Reid J."/>
            <person name="Worley K."/>
            <person name="Petrosino J."/>
            <person name="Highlander S."/>
            <person name="Gibbs R."/>
        </authorList>
    </citation>
    <scope>NUCLEOTIDE SEQUENCE [LARGE SCALE GENOMIC DNA]</scope>
    <source>
        <strain evidence="7 8">ATCC 23263</strain>
    </source>
</reference>
<keyword evidence="7" id="KW-0687">Ribonucleoprotein</keyword>
<feature type="binding site" evidence="6">
    <location>
        <position position="249"/>
    </location>
    <ligand>
        <name>S-adenosyl-L-methionine</name>
        <dbReference type="ChEBI" id="CHEBI:59789"/>
    </ligand>
</feature>
<comment type="caution">
    <text evidence="7">The sequence shown here is derived from an EMBL/GenBank/DDBJ whole genome shotgun (WGS) entry which is preliminary data.</text>
</comment>
<dbReference type="NCBIfam" id="TIGR00406">
    <property type="entry name" value="prmA"/>
    <property type="match status" value="1"/>
</dbReference>
<feature type="binding site" evidence="6">
    <location>
        <position position="182"/>
    </location>
    <ligand>
        <name>S-adenosyl-L-methionine</name>
        <dbReference type="ChEBI" id="CHEBI:59789"/>
    </ligand>
</feature>
<dbReference type="GO" id="GO:0005737">
    <property type="term" value="C:cytoplasm"/>
    <property type="evidence" value="ECO:0007669"/>
    <property type="project" value="UniProtKB-SubCell"/>
</dbReference>
<dbReference type="Gene3D" id="3.40.50.150">
    <property type="entry name" value="Vaccinia Virus protein VP39"/>
    <property type="match status" value="1"/>
</dbReference>
<dbReference type="PANTHER" id="PTHR43648:SF1">
    <property type="entry name" value="ELECTRON TRANSFER FLAVOPROTEIN BETA SUBUNIT LYSINE METHYLTRANSFERASE"/>
    <property type="match status" value="1"/>
</dbReference>
<dbReference type="CDD" id="cd02440">
    <property type="entry name" value="AdoMet_MTases"/>
    <property type="match status" value="1"/>
</dbReference>
<dbReference type="RefSeq" id="WP_006598096.1">
    <property type="nucleotide sequence ID" value="NZ_GL622359.1"/>
</dbReference>
<dbReference type="eggNOG" id="COG2264">
    <property type="taxonomic scope" value="Bacteria"/>
</dbReference>
<keyword evidence="4 6" id="KW-0808">Transferase</keyword>
<comment type="catalytic activity">
    <reaction evidence="6">
        <text>L-lysyl-[protein] + 3 S-adenosyl-L-methionine = N(6),N(6),N(6)-trimethyl-L-lysyl-[protein] + 3 S-adenosyl-L-homocysteine + 3 H(+)</text>
        <dbReference type="Rhea" id="RHEA:54192"/>
        <dbReference type="Rhea" id="RHEA-COMP:9752"/>
        <dbReference type="Rhea" id="RHEA-COMP:13826"/>
        <dbReference type="ChEBI" id="CHEBI:15378"/>
        <dbReference type="ChEBI" id="CHEBI:29969"/>
        <dbReference type="ChEBI" id="CHEBI:57856"/>
        <dbReference type="ChEBI" id="CHEBI:59789"/>
        <dbReference type="ChEBI" id="CHEBI:61961"/>
    </reaction>
</comment>
<gene>
    <name evidence="6 7" type="primary">prmA</name>
    <name evidence="7" type="ORF">HMP0721_0674</name>
</gene>
<dbReference type="EMBL" id="AEQN01000011">
    <property type="protein sequence ID" value="EFV02251.1"/>
    <property type="molecule type" value="Genomic_DNA"/>
</dbReference>
<dbReference type="PANTHER" id="PTHR43648">
    <property type="entry name" value="ELECTRON TRANSFER FLAVOPROTEIN BETA SUBUNIT LYSINE METHYLTRANSFERASE"/>
    <property type="match status" value="1"/>
</dbReference>
<evidence type="ECO:0000256" key="2">
    <source>
        <dbReference type="ARBA" id="ARBA00022490"/>
    </source>
</evidence>
<proteinExistence type="inferred from homology"/>
<feature type="binding site" evidence="6">
    <location>
        <position position="204"/>
    </location>
    <ligand>
        <name>S-adenosyl-L-methionine</name>
        <dbReference type="ChEBI" id="CHEBI:59789"/>
    </ligand>
</feature>
<dbReference type="GO" id="GO:0032259">
    <property type="term" value="P:methylation"/>
    <property type="evidence" value="ECO:0007669"/>
    <property type="project" value="UniProtKB-KW"/>
</dbReference>
<evidence type="ECO:0000313" key="8">
    <source>
        <dbReference type="Proteomes" id="UP000004754"/>
    </source>
</evidence>
<keyword evidence="7" id="KW-0689">Ribosomal protein</keyword>
<evidence type="ECO:0000256" key="5">
    <source>
        <dbReference type="ARBA" id="ARBA00022691"/>
    </source>
</evidence>
<dbReference type="GO" id="GO:0005840">
    <property type="term" value="C:ribosome"/>
    <property type="evidence" value="ECO:0007669"/>
    <property type="project" value="UniProtKB-KW"/>
</dbReference>
<name>E6MF91_9FIRM</name>
<evidence type="ECO:0000313" key="7">
    <source>
        <dbReference type="EMBL" id="EFV02251.1"/>
    </source>
</evidence>
<dbReference type="AlphaFoldDB" id="E6MF91"/>
<evidence type="ECO:0000256" key="1">
    <source>
        <dbReference type="ARBA" id="ARBA00009741"/>
    </source>
</evidence>
<dbReference type="PIRSF" id="PIRSF000401">
    <property type="entry name" value="RPL11_MTase"/>
    <property type="match status" value="1"/>
</dbReference>
<keyword evidence="8" id="KW-1185">Reference proteome</keyword>
<dbReference type="InterPro" id="IPR004498">
    <property type="entry name" value="Ribosomal_PrmA_MeTrfase"/>
</dbReference>